<dbReference type="AlphaFoldDB" id="A0A7C8TRC5"/>
<gene>
    <name evidence="1" type="ORF">EYR41_008681</name>
</gene>
<reference evidence="1 2" key="1">
    <citation type="submission" date="2019-03" db="EMBL/GenBank/DDBJ databases">
        <title>Nematode-trapping fungi genome.</title>
        <authorList>
            <person name="Vidal-Diez De Ulzurrun G."/>
        </authorList>
    </citation>
    <scope>NUCLEOTIDE SEQUENCE [LARGE SCALE GENOMIC DNA]</scope>
    <source>
        <strain evidence="1 2">TWF154</strain>
    </source>
</reference>
<dbReference type="EMBL" id="SOZJ01000005">
    <property type="protein sequence ID" value="TGJ67103.1"/>
    <property type="molecule type" value="Genomic_DNA"/>
</dbReference>
<organism evidence="1 2">
    <name type="scientific">Orbilia oligospora</name>
    <name type="common">Nematode-trapping fungus</name>
    <name type="synonym">Arthrobotrys oligospora</name>
    <dbReference type="NCBI Taxonomy" id="2813651"/>
    <lineage>
        <taxon>Eukaryota</taxon>
        <taxon>Fungi</taxon>
        <taxon>Dikarya</taxon>
        <taxon>Ascomycota</taxon>
        <taxon>Pezizomycotina</taxon>
        <taxon>Orbiliomycetes</taxon>
        <taxon>Orbiliales</taxon>
        <taxon>Orbiliaceae</taxon>
        <taxon>Orbilia</taxon>
    </lineage>
</organism>
<accession>A0A7C8TRC5</accession>
<comment type="caution">
    <text evidence="1">The sequence shown here is derived from an EMBL/GenBank/DDBJ whole genome shotgun (WGS) entry which is preliminary data.</text>
</comment>
<protein>
    <submittedName>
        <fullName evidence="1">Uncharacterized protein</fullName>
    </submittedName>
</protein>
<evidence type="ECO:0000313" key="2">
    <source>
        <dbReference type="Proteomes" id="UP000297595"/>
    </source>
</evidence>
<dbReference type="Proteomes" id="UP000297595">
    <property type="component" value="Unassembled WGS sequence"/>
</dbReference>
<name>A0A7C8TRC5_ORBOL</name>
<evidence type="ECO:0000313" key="1">
    <source>
        <dbReference type="EMBL" id="TGJ67103.1"/>
    </source>
</evidence>
<sequence>MALQPPQPRSRLNCIKILKKAIPESWGSGRLVGNEYFYHLFVSDAVRLGVCDKRFWRNRGGGVVGIMTLRIRLGYVNYLYIYMSPVSDLRISSRFVSYPTSI</sequence>
<proteinExistence type="predicted"/>